<dbReference type="GO" id="GO:0003677">
    <property type="term" value="F:DNA binding"/>
    <property type="evidence" value="ECO:0007669"/>
    <property type="project" value="UniProtKB-KW"/>
</dbReference>
<dbReference type="InterPro" id="IPR011711">
    <property type="entry name" value="GntR_C"/>
</dbReference>
<dbReference type="EMBL" id="CZQE01000270">
    <property type="protein sequence ID" value="CUS45518.1"/>
    <property type="molecule type" value="Genomic_DNA"/>
</dbReference>
<dbReference type="AlphaFoldDB" id="A0A160TLY3"/>
<evidence type="ECO:0000259" key="4">
    <source>
        <dbReference type="SMART" id="SM00895"/>
    </source>
</evidence>
<dbReference type="PANTHER" id="PTHR43537">
    <property type="entry name" value="TRANSCRIPTIONAL REGULATOR, GNTR FAMILY"/>
    <property type="match status" value="1"/>
</dbReference>
<dbReference type="PANTHER" id="PTHR43537:SF5">
    <property type="entry name" value="UXU OPERON TRANSCRIPTIONAL REGULATOR"/>
    <property type="match status" value="1"/>
</dbReference>
<gene>
    <name evidence="5" type="ORF">MGWOODY_Smn2861</name>
</gene>
<evidence type="ECO:0000256" key="3">
    <source>
        <dbReference type="ARBA" id="ARBA00023163"/>
    </source>
</evidence>
<keyword evidence="3" id="KW-0804">Transcription</keyword>
<evidence type="ECO:0000256" key="1">
    <source>
        <dbReference type="ARBA" id="ARBA00023015"/>
    </source>
</evidence>
<organism evidence="5">
    <name type="scientific">hydrothermal vent metagenome</name>
    <dbReference type="NCBI Taxonomy" id="652676"/>
    <lineage>
        <taxon>unclassified sequences</taxon>
        <taxon>metagenomes</taxon>
        <taxon>ecological metagenomes</taxon>
    </lineage>
</organism>
<protein>
    <submittedName>
        <fullName evidence="5">Transcriptional regulator, GntR family</fullName>
    </submittedName>
</protein>
<keyword evidence="1" id="KW-0805">Transcription regulation</keyword>
<dbReference type="Gene3D" id="1.20.120.530">
    <property type="entry name" value="GntR ligand-binding domain-like"/>
    <property type="match status" value="1"/>
</dbReference>
<dbReference type="SUPFAM" id="SSF48008">
    <property type="entry name" value="GntR ligand-binding domain-like"/>
    <property type="match status" value="1"/>
</dbReference>
<dbReference type="SMART" id="SM00895">
    <property type="entry name" value="FCD"/>
    <property type="match status" value="1"/>
</dbReference>
<reference evidence="5" key="1">
    <citation type="submission" date="2015-10" db="EMBL/GenBank/DDBJ databases">
        <authorList>
            <person name="Gilbert D.G."/>
        </authorList>
    </citation>
    <scope>NUCLEOTIDE SEQUENCE</scope>
</reference>
<feature type="domain" description="GntR C-terminal" evidence="4">
    <location>
        <begin position="19"/>
        <end position="144"/>
    </location>
</feature>
<accession>A0A160TLY3</accession>
<dbReference type="InterPro" id="IPR008920">
    <property type="entry name" value="TF_FadR/GntR_C"/>
</dbReference>
<dbReference type="Pfam" id="PF07729">
    <property type="entry name" value="FCD"/>
    <property type="match status" value="1"/>
</dbReference>
<evidence type="ECO:0000256" key="2">
    <source>
        <dbReference type="ARBA" id="ARBA00023125"/>
    </source>
</evidence>
<sequence>MRPNRGARVAALSLDDIPAMISTMELYDRAVAYTAATSRTEADLQELRARAADFRAAAATKITLDTVYTNFRFHHQVNLATHNPYLAEDASRARSRMLRVSIMVYGKLDSLPEVADEQHQAMIEALEARDSRRAEQLAIDHSDESKRAIAAYLSDDRFQNMAIFR</sequence>
<name>A0A160TLY3_9ZZZZ</name>
<evidence type="ECO:0000313" key="5">
    <source>
        <dbReference type="EMBL" id="CUS45518.1"/>
    </source>
</evidence>
<proteinExistence type="predicted"/>
<keyword evidence="2" id="KW-0238">DNA-binding</keyword>